<dbReference type="KEGG" id="vg:5470567"/>
<proteinExistence type="predicted"/>
<organism evidence="2 3">
    <name type="scientific">Chlorovirus heliozoae</name>
    <dbReference type="NCBI Taxonomy" id="322019"/>
    <lineage>
        <taxon>Viruses</taxon>
        <taxon>Varidnaviria</taxon>
        <taxon>Bamfordvirae</taxon>
        <taxon>Nucleocytoviricota</taxon>
        <taxon>Megaviricetes</taxon>
        <taxon>Algavirales</taxon>
        <taxon>Phycodnaviridae</taxon>
        <taxon>Chlorovirus</taxon>
    </lineage>
</organism>
<reference evidence="2 3" key="1">
    <citation type="submission" date="2006-09" db="EMBL/GenBank/DDBJ databases">
        <title>Sequence and annotation of the 288-kb ATCV-1 virus that infects an endosymbiotic Chlorella strain of the heliozoon Acanthocystis turfacea.</title>
        <authorList>
            <person name="Fitzgerald L.A."/>
            <person name="Graves M.V."/>
            <person name="Li X."/>
            <person name="Pfitzner A.J.P."/>
            <person name="Hartigan J."/>
            <person name="Van Etten J.L."/>
        </authorList>
    </citation>
    <scope>NUCLEOTIDE SEQUENCE [LARGE SCALE GENOMIC DNA]</scope>
    <source>
        <strain evidence="2 3">ATCV-1</strain>
    </source>
</reference>
<keyword evidence="1" id="KW-1133">Transmembrane helix</keyword>
<dbReference type="EMBL" id="EF101928">
    <property type="protein sequence ID" value="ABT16372.1"/>
    <property type="molecule type" value="Genomic_DNA"/>
</dbReference>
<evidence type="ECO:0000313" key="2">
    <source>
        <dbReference type="EMBL" id="ABT16372.1"/>
    </source>
</evidence>
<dbReference type="GeneID" id="5470567"/>
<accession>A7K8J8</accession>
<feature type="transmembrane region" description="Helical" evidence="1">
    <location>
        <begin position="30"/>
        <end position="48"/>
    </location>
</feature>
<name>A7K8J8_9PHYC</name>
<keyword evidence="3" id="KW-1185">Reference proteome</keyword>
<dbReference type="Proteomes" id="UP000202420">
    <property type="component" value="Segment"/>
</dbReference>
<keyword evidence="1" id="KW-0812">Transmembrane</keyword>
<sequence length="73" mass="7544">MMRATSLGIAANTPETSSLGASFVYMFWSTIVKPFLSAIICAALAGVLRVRAMVGCENGPSPGFYTPGTAGVK</sequence>
<evidence type="ECO:0000313" key="3">
    <source>
        <dbReference type="Proteomes" id="UP000202420"/>
    </source>
</evidence>
<dbReference type="RefSeq" id="YP_001426719.1">
    <property type="nucleotide sequence ID" value="NC_008724.1"/>
</dbReference>
<protein>
    <submittedName>
        <fullName evidence="2">Uncharacterized protein z238R</fullName>
    </submittedName>
</protein>
<gene>
    <name evidence="2" type="primary">z238R</name>
    <name evidence="2" type="ORF">ATCV1_z238R</name>
</gene>
<keyword evidence="1" id="KW-0472">Membrane</keyword>
<evidence type="ECO:0000256" key="1">
    <source>
        <dbReference type="SAM" id="Phobius"/>
    </source>
</evidence>